<dbReference type="Gene3D" id="3.30.70.100">
    <property type="match status" value="1"/>
</dbReference>
<proteinExistence type="predicted"/>
<dbReference type="Proteomes" id="UP000315010">
    <property type="component" value="Unassembled WGS sequence"/>
</dbReference>
<dbReference type="SUPFAM" id="SSF55008">
    <property type="entry name" value="HMA, heavy metal-associated domain"/>
    <property type="match status" value="1"/>
</dbReference>
<keyword evidence="2" id="KW-1185">Reference proteome</keyword>
<sequence>MRAVAYVVAALAAIIIIVAIAQSPTKKTVESNVTTDNEAVLASANVMDSDGELTLDVPEMHCPVSCYPRVKETLEASEAVEEVELAKQEKEGIIDNRQVIVHYKSGFDVDQAIAKLEKEGFAKSNVAK</sequence>
<protein>
    <recommendedName>
        <fullName evidence="3">Heavy-metal-associated domain protein</fullName>
    </recommendedName>
</protein>
<organism evidence="1 2">
    <name type="scientific">Novipirellula herctigrandis</name>
    <dbReference type="NCBI Taxonomy" id="2527986"/>
    <lineage>
        <taxon>Bacteria</taxon>
        <taxon>Pseudomonadati</taxon>
        <taxon>Planctomycetota</taxon>
        <taxon>Planctomycetia</taxon>
        <taxon>Pirellulales</taxon>
        <taxon>Pirellulaceae</taxon>
        <taxon>Novipirellula</taxon>
    </lineage>
</organism>
<dbReference type="InterPro" id="IPR036163">
    <property type="entry name" value="HMA_dom_sf"/>
</dbReference>
<comment type="caution">
    <text evidence="1">The sequence shown here is derived from an EMBL/GenBank/DDBJ whole genome shotgun (WGS) entry which is preliminary data.</text>
</comment>
<evidence type="ECO:0000313" key="2">
    <source>
        <dbReference type="Proteomes" id="UP000315010"/>
    </source>
</evidence>
<dbReference type="OrthoDB" id="291224at2"/>
<accession>A0A5C5Z0Q0</accession>
<dbReference type="AlphaFoldDB" id="A0A5C5Z0Q0"/>
<reference evidence="1 2" key="1">
    <citation type="submission" date="2019-02" db="EMBL/GenBank/DDBJ databases">
        <title>Deep-cultivation of Planctomycetes and their phenomic and genomic characterization uncovers novel biology.</title>
        <authorList>
            <person name="Wiegand S."/>
            <person name="Jogler M."/>
            <person name="Boedeker C."/>
            <person name="Pinto D."/>
            <person name="Vollmers J."/>
            <person name="Rivas-Marin E."/>
            <person name="Kohn T."/>
            <person name="Peeters S.H."/>
            <person name="Heuer A."/>
            <person name="Rast P."/>
            <person name="Oberbeckmann S."/>
            <person name="Bunk B."/>
            <person name="Jeske O."/>
            <person name="Meyerdierks A."/>
            <person name="Storesund J.E."/>
            <person name="Kallscheuer N."/>
            <person name="Luecker S."/>
            <person name="Lage O.M."/>
            <person name="Pohl T."/>
            <person name="Merkel B.J."/>
            <person name="Hornburger P."/>
            <person name="Mueller R.-W."/>
            <person name="Bruemmer F."/>
            <person name="Labrenz M."/>
            <person name="Spormann A.M."/>
            <person name="Op Den Camp H."/>
            <person name="Overmann J."/>
            <person name="Amann R."/>
            <person name="Jetten M.S.M."/>
            <person name="Mascher T."/>
            <person name="Medema M.H."/>
            <person name="Devos D.P."/>
            <person name="Kaster A.-K."/>
            <person name="Ovreas L."/>
            <person name="Rohde M."/>
            <person name="Galperin M.Y."/>
            <person name="Jogler C."/>
        </authorList>
    </citation>
    <scope>NUCLEOTIDE SEQUENCE [LARGE SCALE GENOMIC DNA]</scope>
    <source>
        <strain evidence="1 2">CA13</strain>
    </source>
</reference>
<dbReference type="EMBL" id="SJPJ01000001">
    <property type="protein sequence ID" value="TWT80865.1"/>
    <property type="molecule type" value="Genomic_DNA"/>
</dbReference>
<name>A0A5C5Z0Q0_9BACT</name>
<gene>
    <name evidence="1" type="ORF">CA13_23110</name>
</gene>
<dbReference type="GO" id="GO:0046872">
    <property type="term" value="F:metal ion binding"/>
    <property type="evidence" value="ECO:0007669"/>
    <property type="project" value="InterPro"/>
</dbReference>
<evidence type="ECO:0008006" key="3">
    <source>
        <dbReference type="Google" id="ProtNLM"/>
    </source>
</evidence>
<evidence type="ECO:0000313" key="1">
    <source>
        <dbReference type="EMBL" id="TWT80865.1"/>
    </source>
</evidence>
<dbReference type="RefSeq" id="WP_146396156.1">
    <property type="nucleotide sequence ID" value="NZ_SJPJ01000001.1"/>
</dbReference>